<evidence type="ECO:0000313" key="3">
    <source>
        <dbReference type="EMBL" id="GLD29571.1"/>
    </source>
</evidence>
<dbReference type="Proteomes" id="UP001165663">
    <property type="component" value="Unassembled WGS sequence"/>
</dbReference>
<sequence length="238" mass="25155">MRGRLLIHAKSILVVLAVTVFGATGLGLAAPAGAAAGITYGNPAAAAKWWRYQKYDDCVLMASADVVGQMTGSEPEEEAIIRVAQSTPSTMHPGSIYIKPVDEKNPNSGNGTSRMDIPTLLGHYGIGAQMTDESKAEKTGLATGVKALEHYLGAGHAVIVSVNAEMIWGEPVESKDDDGNPVSDHAVVVTGVDTARAVVHLNDSGTRTGRDEQIPLELFLRAWATSHYFLVFTGGTVR</sequence>
<dbReference type="Proteomes" id="UP001064782">
    <property type="component" value="Unassembled WGS sequence"/>
</dbReference>
<reference evidence="3" key="1">
    <citation type="submission" date="2022-08" db="EMBL/GenBank/DDBJ databases">
        <title>Mycobacterium kiyosense sp. nov., scotochromogenic slow-glowing species isolated from respiratory specimens.</title>
        <authorList>
            <person name="Fukano H."/>
            <person name="Kazumi Y."/>
            <person name="Sakagami N."/>
            <person name="Ato M."/>
            <person name="Mitarai S."/>
            <person name="Hoshino Y."/>
        </authorList>
    </citation>
    <scope>NUCLEOTIDE SEQUENCE</scope>
    <source>
        <strain evidence="3">1413</strain>
        <strain evidence="2">SRL2020-028</strain>
    </source>
</reference>
<dbReference type="EMBL" id="BRXE01000001">
    <property type="protein sequence ID" value="GLB81106.1"/>
    <property type="molecule type" value="Genomic_DNA"/>
</dbReference>
<dbReference type="GeneID" id="83627438"/>
<dbReference type="EMBL" id="BRZI01000006">
    <property type="protein sequence ID" value="GLD29571.1"/>
    <property type="molecule type" value="Genomic_DNA"/>
</dbReference>
<feature type="domain" description="Peptidase C39-like" evidence="1">
    <location>
        <begin position="61"/>
        <end position="204"/>
    </location>
</feature>
<evidence type="ECO:0000313" key="2">
    <source>
        <dbReference type="EMBL" id="GLB81106.1"/>
    </source>
</evidence>
<protein>
    <recommendedName>
        <fullName evidence="1">Peptidase C39-like domain-containing protein</fullName>
    </recommendedName>
</protein>
<evidence type="ECO:0000259" key="1">
    <source>
        <dbReference type="Pfam" id="PF13529"/>
    </source>
</evidence>
<organism evidence="3 4">
    <name type="scientific">Mycobacterium kiyosense</name>
    <dbReference type="NCBI Taxonomy" id="2871094"/>
    <lineage>
        <taxon>Bacteria</taxon>
        <taxon>Bacillati</taxon>
        <taxon>Actinomycetota</taxon>
        <taxon>Actinomycetes</taxon>
        <taxon>Mycobacteriales</taxon>
        <taxon>Mycobacteriaceae</taxon>
        <taxon>Mycobacterium</taxon>
    </lineage>
</organism>
<evidence type="ECO:0000313" key="4">
    <source>
        <dbReference type="Proteomes" id="UP001064782"/>
    </source>
</evidence>
<gene>
    <name evidence="3" type="ORF">Mkiyose1413_14540</name>
    <name evidence="2" type="ORF">SRL2020028_03620</name>
</gene>
<name>A0A9P3Q280_9MYCO</name>
<comment type="caution">
    <text evidence="3">The sequence shown here is derived from an EMBL/GenBank/DDBJ whole genome shotgun (WGS) entry which is preliminary data.</text>
</comment>
<dbReference type="RefSeq" id="WP_236976943.1">
    <property type="nucleotide sequence ID" value="NZ_BRXE01000001.1"/>
</dbReference>
<dbReference type="AlphaFoldDB" id="A0A9P3Q280"/>
<dbReference type="InterPro" id="IPR039564">
    <property type="entry name" value="Peptidase_C39-like"/>
</dbReference>
<accession>A0A9P3Q280</accession>
<keyword evidence="4" id="KW-1185">Reference proteome</keyword>
<dbReference type="Pfam" id="PF13529">
    <property type="entry name" value="Peptidase_C39_2"/>
    <property type="match status" value="1"/>
</dbReference>
<proteinExistence type="predicted"/>
<dbReference type="Gene3D" id="3.90.70.10">
    <property type="entry name" value="Cysteine proteinases"/>
    <property type="match status" value="1"/>
</dbReference>